<sequence>MAEFTSPPADTCPVTVLTGFLGSGKTTLLAQLLRQPALARTAVVINEFGAVGLDHELLDHSQDELVLLSNGCVCCTVRGDLQATLQRLQARRAQDPAWGVDRVLIETTGLANPAPILHTLMADEGLRAHFHLERLITTVDAVNGAATLAAHPVALEQVALADRLVLTKTDLADAPTQAALRATLRQLNPRAPLRVARHGALAAELLLGDGPWQPRLNTPCAACAAGDALEAQGEPGRGGAHAVCTHGPGEDDAAHDHDHAVHDSGIQSFSLTLDEPLPWDRFQSWLDLLQRLRGPDLLRFKGLVAVQGQPGPVVVHGVQHLIHPPHTLPAWPGADHRTRLVFITRGVAREDVEFTLRLLTRHRARSAAPAERLAISDSSEPGPTGPQAS</sequence>
<evidence type="ECO:0000256" key="7">
    <source>
        <dbReference type="SAM" id="MobiDB-lite"/>
    </source>
</evidence>
<evidence type="ECO:0000313" key="9">
    <source>
        <dbReference type="EMBL" id="NDY92437.1"/>
    </source>
</evidence>
<dbReference type="PANTHER" id="PTHR13748:SF62">
    <property type="entry name" value="COBW DOMAIN-CONTAINING PROTEIN"/>
    <property type="match status" value="1"/>
</dbReference>
<dbReference type="InterPro" id="IPR036627">
    <property type="entry name" value="CobW-likC_sf"/>
</dbReference>
<dbReference type="Gene3D" id="3.30.1220.10">
    <property type="entry name" value="CobW-like, C-terminal domain"/>
    <property type="match status" value="1"/>
</dbReference>
<dbReference type="SMART" id="SM00833">
    <property type="entry name" value="CobW_C"/>
    <property type="match status" value="1"/>
</dbReference>
<dbReference type="SUPFAM" id="SSF90002">
    <property type="entry name" value="Hypothetical protein YjiA, C-terminal domain"/>
    <property type="match status" value="1"/>
</dbReference>
<dbReference type="SUPFAM" id="SSF52540">
    <property type="entry name" value="P-loop containing nucleoside triphosphate hydrolases"/>
    <property type="match status" value="1"/>
</dbReference>
<feature type="domain" description="CobW C-terminal" evidence="8">
    <location>
        <begin position="266"/>
        <end position="360"/>
    </location>
</feature>
<name>A0A7C9PHY1_9BURK</name>
<dbReference type="CDD" id="cd03112">
    <property type="entry name" value="CobW-like"/>
    <property type="match status" value="1"/>
</dbReference>
<dbReference type="GO" id="GO:0016787">
    <property type="term" value="F:hydrolase activity"/>
    <property type="evidence" value="ECO:0007669"/>
    <property type="project" value="UniProtKB-KW"/>
</dbReference>
<dbReference type="InterPro" id="IPR051316">
    <property type="entry name" value="Zinc-reg_GTPase_activator"/>
</dbReference>
<dbReference type="InterPro" id="IPR003495">
    <property type="entry name" value="CobW/HypB/UreG_nucleotide-bd"/>
</dbReference>
<proteinExistence type="inferred from homology"/>
<evidence type="ECO:0000256" key="5">
    <source>
        <dbReference type="ARBA" id="ARBA00045658"/>
    </source>
</evidence>
<comment type="similarity">
    <text evidence="4">Belongs to the SIMIBI class G3E GTPase family. ZNG1 subfamily.</text>
</comment>
<organism evidence="9 10">
    <name type="scientific">Ideonella livida</name>
    <dbReference type="NCBI Taxonomy" id="2707176"/>
    <lineage>
        <taxon>Bacteria</taxon>
        <taxon>Pseudomonadati</taxon>
        <taxon>Pseudomonadota</taxon>
        <taxon>Betaproteobacteria</taxon>
        <taxon>Burkholderiales</taxon>
        <taxon>Sphaerotilaceae</taxon>
        <taxon>Ideonella</taxon>
    </lineage>
</organism>
<comment type="catalytic activity">
    <reaction evidence="6">
        <text>GTP + H2O = GDP + phosphate + H(+)</text>
        <dbReference type="Rhea" id="RHEA:19669"/>
        <dbReference type="ChEBI" id="CHEBI:15377"/>
        <dbReference type="ChEBI" id="CHEBI:15378"/>
        <dbReference type="ChEBI" id="CHEBI:37565"/>
        <dbReference type="ChEBI" id="CHEBI:43474"/>
        <dbReference type="ChEBI" id="CHEBI:58189"/>
    </reaction>
    <physiologicalReaction direction="left-to-right" evidence="6">
        <dbReference type="Rhea" id="RHEA:19670"/>
    </physiologicalReaction>
</comment>
<dbReference type="AlphaFoldDB" id="A0A7C9PHY1"/>
<reference evidence="9 10" key="1">
    <citation type="submission" date="2020-02" db="EMBL/GenBank/DDBJ databases">
        <title>Ideonella bacterium strain TBM-1.</title>
        <authorList>
            <person name="Chen W.-M."/>
        </authorList>
    </citation>
    <scope>NUCLEOTIDE SEQUENCE [LARGE SCALE GENOMIC DNA]</scope>
    <source>
        <strain evidence="9 10">TBM-1</strain>
    </source>
</reference>
<feature type="region of interest" description="Disordered" evidence="7">
    <location>
        <begin position="369"/>
        <end position="389"/>
    </location>
</feature>
<evidence type="ECO:0000256" key="3">
    <source>
        <dbReference type="ARBA" id="ARBA00023186"/>
    </source>
</evidence>
<dbReference type="PANTHER" id="PTHR13748">
    <property type="entry name" value="COBW-RELATED"/>
    <property type="match status" value="1"/>
</dbReference>
<feature type="compositionally biased region" description="Polar residues" evidence="7">
    <location>
        <begin position="376"/>
        <end position="389"/>
    </location>
</feature>
<protein>
    <submittedName>
        <fullName evidence="9">GTP-binding protein</fullName>
    </submittedName>
</protein>
<evidence type="ECO:0000256" key="6">
    <source>
        <dbReference type="ARBA" id="ARBA00049117"/>
    </source>
</evidence>
<dbReference type="GO" id="GO:0000166">
    <property type="term" value="F:nucleotide binding"/>
    <property type="evidence" value="ECO:0007669"/>
    <property type="project" value="UniProtKB-KW"/>
</dbReference>
<dbReference type="RefSeq" id="WP_163458323.1">
    <property type="nucleotide sequence ID" value="NZ_JAAGOH010000018.1"/>
</dbReference>
<keyword evidence="1" id="KW-0547">Nucleotide-binding</keyword>
<dbReference type="Pfam" id="PF02492">
    <property type="entry name" value="cobW"/>
    <property type="match status" value="1"/>
</dbReference>
<evidence type="ECO:0000256" key="1">
    <source>
        <dbReference type="ARBA" id="ARBA00022741"/>
    </source>
</evidence>
<dbReference type="EMBL" id="JAAGOH010000018">
    <property type="protein sequence ID" value="NDY92437.1"/>
    <property type="molecule type" value="Genomic_DNA"/>
</dbReference>
<keyword evidence="10" id="KW-1185">Reference proteome</keyword>
<keyword evidence="2" id="KW-0378">Hydrolase</keyword>
<comment type="caution">
    <text evidence="9">The sequence shown here is derived from an EMBL/GenBank/DDBJ whole genome shotgun (WGS) entry which is preliminary data.</text>
</comment>
<evidence type="ECO:0000313" key="10">
    <source>
        <dbReference type="Proteomes" id="UP000484255"/>
    </source>
</evidence>
<dbReference type="InterPro" id="IPR027417">
    <property type="entry name" value="P-loop_NTPase"/>
</dbReference>
<dbReference type="Proteomes" id="UP000484255">
    <property type="component" value="Unassembled WGS sequence"/>
</dbReference>
<evidence type="ECO:0000259" key="8">
    <source>
        <dbReference type="SMART" id="SM00833"/>
    </source>
</evidence>
<keyword evidence="3" id="KW-0143">Chaperone</keyword>
<accession>A0A7C9PHY1</accession>
<dbReference type="GO" id="GO:0005737">
    <property type="term" value="C:cytoplasm"/>
    <property type="evidence" value="ECO:0007669"/>
    <property type="project" value="TreeGrafter"/>
</dbReference>
<dbReference type="Pfam" id="PF07683">
    <property type="entry name" value="CobW_C"/>
    <property type="match status" value="1"/>
</dbReference>
<evidence type="ECO:0000256" key="2">
    <source>
        <dbReference type="ARBA" id="ARBA00022801"/>
    </source>
</evidence>
<comment type="function">
    <text evidence="5">Zinc chaperone that directly transfers zinc cofactor to target proteins, thereby activating them. Zinc is transferred from the CXCC motif in the GTPase domain to the zinc binding site in target proteins in a process requiring GTP hydrolysis.</text>
</comment>
<dbReference type="Gene3D" id="3.40.50.300">
    <property type="entry name" value="P-loop containing nucleotide triphosphate hydrolases"/>
    <property type="match status" value="1"/>
</dbReference>
<dbReference type="InterPro" id="IPR011629">
    <property type="entry name" value="CobW-like_C"/>
</dbReference>
<evidence type="ECO:0000256" key="4">
    <source>
        <dbReference type="ARBA" id="ARBA00034320"/>
    </source>
</evidence>
<gene>
    <name evidence="9" type="ORF">G3A44_14705</name>
</gene>